<evidence type="ECO:0000313" key="1">
    <source>
        <dbReference type="EMBL" id="KAF3435436.1"/>
    </source>
</evidence>
<sequence>MAICFCYNEKFVRNVVIKTGISIGSEEWVPLKAQPRVTVKRDKVTDVVVHLMGGGGGDEEVDDDQVVEMRKRAEELAAKAKKAGSSADNLLFIVMVHGYMCV</sequence>
<keyword evidence="2" id="KW-1185">Reference proteome</keyword>
<gene>
    <name evidence="1" type="ORF">FNV43_RR22525</name>
</gene>
<proteinExistence type="predicted"/>
<dbReference type="Proteomes" id="UP000796880">
    <property type="component" value="Unassembled WGS sequence"/>
</dbReference>
<accession>A0A8K0DVD9</accession>
<name>A0A8K0DVD9_9ROSA</name>
<comment type="caution">
    <text evidence="1">The sequence shown here is derived from an EMBL/GenBank/DDBJ whole genome shotgun (WGS) entry which is preliminary data.</text>
</comment>
<dbReference type="EMBL" id="VOIH02000010">
    <property type="protein sequence ID" value="KAF3435436.1"/>
    <property type="molecule type" value="Genomic_DNA"/>
</dbReference>
<protein>
    <submittedName>
        <fullName evidence="1">Uncharacterized protein</fullName>
    </submittedName>
</protein>
<reference evidence="1" key="1">
    <citation type="submission" date="2020-03" db="EMBL/GenBank/DDBJ databases">
        <title>A high-quality chromosome-level genome assembly of a woody plant with both climbing and erect habits, Rhamnella rubrinervis.</title>
        <authorList>
            <person name="Lu Z."/>
            <person name="Yang Y."/>
            <person name="Zhu X."/>
            <person name="Sun Y."/>
        </authorList>
    </citation>
    <scope>NUCLEOTIDE SEQUENCE</scope>
    <source>
        <strain evidence="1">BYM</strain>
        <tissue evidence="1">Leaf</tissue>
    </source>
</reference>
<dbReference type="AlphaFoldDB" id="A0A8K0DVD9"/>
<organism evidence="1 2">
    <name type="scientific">Rhamnella rubrinervis</name>
    <dbReference type="NCBI Taxonomy" id="2594499"/>
    <lineage>
        <taxon>Eukaryota</taxon>
        <taxon>Viridiplantae</taxon>
        <taxon>Streptophyta</taxon>
        <taxon>Embryophyta</taxon>
        <taxon>Tracheophyta</taxon>
        <taxon>Spermatophyta</taxon>
        <taxon>Magnoliopsida</taxon>
        <taxon>eudicotyledons</taxon>
        <taxon>Gunneridae</taxon>
        <taxon>Pentapetalae</taxon>
        <taxon>rosids</taxon>
        <taxon>fabids</taxon>
        <taxon>Rosales</taxon>
        <taxon>Rhamnaceae</taxon>
        <taxon>rhamnoid group</taxon>
        <taxon>Rhamneae</taxon>
        <taxon>Rhamnella</taxon>
    </lineage>
</organism>
<evidence type="ECO:0000313" key="2">
    <source>
        <dbReference type="Proteomes" id="UP000796880"/>
    </source>
</evidence>